<proteinExistence type="predicted"/>
<dbReference type="RefSeq" id="WP_307406970.1">
    <property type="nucleotide sequence ID" value="NZ_JAUSUR010000002.1"/>
</dbReference>
<dbReference type="Proteomes" id="UP001230220">
    <property type="component" value="Unassembled WGS sequence"/>
</dbReference>
<sequence length="73" mass="8845">MKNNFLIYDENEVLLYRLSNEDMWLTVDFDLYDSKDRLVGNITNGFYLFKTSFQISIKGKKLLIYYKSFLIRE</sequence>
<protein>
    <submittedName>
        <fullName evidence="1">Uncharacterized protein YxjI</fullName>
    </submittedName>
</protein>
<dbReference type="EMBL" id="JAUSUR010000002">
    <property type="protein sequence ID" value="MDQ0360799.1"/>
    <property type="molecule type" value="Genomic_DNA"/>
</dbReference>
<evidence type="ECO:0000313" key="2">
    <source>
        <dbReference type="Proteomes" id="UP001230220"/>
    </source>
</evidence>
<dbReference type="InterPro" id="IPR025659">
    <property type="entry name" value="Tubby-like_C"/>
</dbReference>
<organism evidence="1 2">
    <name type="scientific">Breznakia pachnodae</name>
    <dbReference type="NCBI Taxonomy" id="265178"/>
    <lineage>
        <taxon>Bacteria</taxon>
        <taxon>Bacillati</taxon>
        <taxon>Bacillota</taxon>
        <taxon>Erysipelotrichia</taxon>
        <taxon>Erysipelotrichales</taxon>
        <taxon>Erysipelotrichaceae</taxon>
        <taxon>Breznakia</taxon>
    </lineage>
</organism>
<reference evidence="1 2" key="1">
    <citation type="submission" date="2023-07" db="EMBL/GenBank/DDBJ databases">
        <title>Genomic Encyclopedia of Type Strains, Phase IV (KMG-IV): sequencing the most valuable type-strain genomes for metagenomic binning, comparative biology and taxonomic classification.</title>
        <authorList>
            <person name="Goeker M."/>
        </authorList>
    </citation>
    <scope>NUCLEOTIDE SEQUENCE [LARGE SCALE GENOMIC DNA]</scope>
    <source>
        <strain evidence="1 2">DSM 16784</strain>
    </source>
</reference>
<evidence type="ECO:0000313" key="1">
    <source>
        <dbReference type="EMBL" id="MDQ0360799.1"/>
    </source>
</evidence>
<gene>
    <name evidence="1" type="ORF">J2S15_001544</name>
</gene>
<keyword evidence="2" id="KW-1185">Reference proteome</keyword>
<accession>A0ABU0E213</accession>
<comment type="caution">
    <text evidence="1">The sequence shown here is derived from an EMBL/GenBank/DDBJ whole genome shotgun (WGS) entry which is preliminary data.</text>
</comment>
<dbReference type="SUPFAM" id="SSF54518">
    <property type="entry name" value="Tubby C-terminal domain-like"/>
    <property type="match status" value="1"/>
</dbReference>
<name>A0ABU0E213_9FIRM</name>